<dbReference type="STRING" id="703135.A0A2A9NVR2"/>
<keyword evidence="2" id="KW-1185">Reference proteome</keyword>
<proteinExistence type="predicted"/>
<dbReference type="AlphaFoldDB" id="A0A2A9NVR2"/>
<dbReference type="OrthoDB" id="550575at2759"/>
<accession>A0A2A9NVR2</accession>
<gene>
    <name evidence="1" type="ORF">AMATHDRAFT_185367</name>
</gene>
<dbReference type="GO" id="GO:0031146">
    <property type="term" value="P:SCF-dependent proteasomal ubiquitin-dependent protein catabolic process"/>
    <property type="evidence" value="ECO:0007669"/>
    <property type="project" value="TreeGrafter"/>
</dbReference>
<dbReference type="GO" id="GO:0019005">
    <property type="term" value="C:SCF ubiquitin ligase complex"/>
    <property type="evidence" value="ECO:0007669"/>
    <property type="project" value="TreeGrafter"/>
</dbReference>
<dbReference type="Proteomes" id="UP000242287">
    <property type="component" value="Unassembled WGS sequence"/>
</dbReference>
<dbReference type="Gene3D" id="3.80.10.10">
    <property type="entry name" value="Ribonuclease Inhibitor"/>
    <property type="match status" value="1"/>
</dbReference>
<dbReference type="SMART" id="SM00367">
    <property type="entry name" value="LRR_CC"/>
    <property type="match status" value="3"/>
</dbReference>
<protein>
    <recommendedName>
        <fullName evidence="3">F-box domain-containing protein</fullName>
    </recommendedName>
</protein>
<evidence type="ECO:0000313" key="1">
    <source>
        <dbReference type="EMBL" id="PFH54649.1"/>
    </source>
</evidence>
<dbReference type="InterPro" id="IPR032675">
    <property type="entry name" value="LRR_dom_sf"/>
</dbReference>
<name>A0A2A9NVR2_9AGAR</name>
<dbReference type="SUPFAM" id="SSF52058">
    <property type="entry name" value="L domain-like"/>
    <property type="match status" value="1"/>
</dbReference>
<dbReference type="InterPro" id="IPR006553">
    <property type="entry name" value="Leu-rich_rpt_Cys-con_subtyp"/>
</dbReference>
<dbReference type="PANTHER" id="PTHR13318">
    <property type="entry name" value="PARTNER OF PAIRED, ISOFORM B-RELATED"/>
    <property type="match status" value="1"/>
</dbReference>
<dbReference type="EMBL" id="KZ301969">
    <property type="protein sequence ID" value="PFH54649.1"/>
    <property type="molecule type" value="Genomic_DNA"/>
</dbReference>
<evidence type="ECO:0000313" key="2">
    <source>
        <dbReference type="Proteomes" id="UP000242287"/>
    </source>
</evidence>
<evidence type="ECO:0008006" key="3">
    <source>
        <dbReference type="Google" id="ProtNLM"/>
    </source>
</evidence>
<organism evidence="1 2">
    <name type="scientific">Amanita thiersii Skay4041</name>
    <dbReference type="NCBI Taxonomy" id="703135"/>
    <lineage>
        <taxon>Eukaryota</taxon>
        <taxon>Fungi</taxon>
        <taxon>Dikarya</taxon>
        <taxon>Basidiomycota</taxon>
        <taxon>Agaricomycotina</taxon>
        <taxon>Agaricomycetes</taxon>
        <taxon>Agaricomycetidae</taxon>
        <taxon>Agaricales</taxon>
        <taxon>Pluteineae</taxon>
        <taxon>Amanitaceae</taxon>
        <taxon>Amanita</taxon>
    </lineage>
</organism>
<sequence>MTDVPSSSAYSLRNVPQATIPSLATLCARKFASHFIELRSNERLWERLSPQLKALPDALVPKVFSMLRLSCPTYLKHEFIVTYMLRGPSVSLTDALPGVNNRTIQDIPRINPALHELHLTDLGSKITDATFASTLRQLKNLRVLNLRGCSKVSTKAISALIISCTALKTVNLNYTTVNPASVAQLIMACPDLEVLKLAGIPNWTDATFANFLHGMLPGHQLVKLRTIKIRQTLLGDGSINALVNLCPNLNNLDASFTLLKRPTSLINQLSVPPLNKLSLTSTSISSHDLGVILPNLQSLRTLSLGALGISHGSQASINNTSAMTMDDNMLTMITSALMHLPYLEDVSLVGNSKLGITAKKDTALADFISRIGRKCKRLNLAGIPSLHSADLAGLLTNTGCQEEPSLEVFNLNNTGVDDEAGIYISSCIHLRSLYVAGTRFTRSGLFPILDVCPSLKNLDLTSCRGINVVDRRRFFEIWQEHLR</sequence>
<reference evidence="1 2" key="1">
    <citation type="submission" date="2014-02" db="EMBL/GenBank/DDBJ databases">
        <title>Transposable element dynamics among asymbiotic and ectomycorrhizal Amanita fungi.</title>
        <authorList>
            <consortium name="DOE Joint Genome Institute"/>
            <person name="Hess J."/>
            <person name="Skrede I."/>
            <person name="Wolfe B."/>
            <person name="LaButti K."/>
            <person name="Ohm R.A."/>
            <person name="Grigoriev I.V."/>
            <person name="Pringle A."/>
        </authorList>
    </citation>
    <scope>NUCLEOTIDE SEQUENCE [LARGE SCALE GENOMIC DNA]</scope>
    <source>
        <strain evidence="1 2">SKay4041</strain>
    </source>
</reference>